<dbReference type="InterPro" id="IPR029058">
    <property type="entry name" value="AB_hydrolase_fold"/>
</dbReference>
<protein>
    <submittedName>
        <fullName evidence="3">Pimeloyl-ACP methyl ester carboxylesterase</fullName>
    </submittedName>
</protein>
<dbReference type="OrthoDB" id="9890at2157"/>
<dbReference type="STRING" id="553469.SAMN04487947_3875"/>
<evidence type="ECO:0000313" key="4">
    <source>
        <dbReference type="Proteomes" id="UP000198531"/>
    </source>
</evidence>
<dbReference type="Proteomes" id="UP000198531">
    <property type="component" value="Unassembled WGS sequence"/>
</dbReference>
<dbReference type="SUPFAM" id="SSF53474">
    <property type="entry name" value="alpha/beta-Hydrolases"/>
    <property type="match status" value="1"/>
</dbReference>
<feature type="domain" description="AB hydrolase-1" evidence="2">
    <location>
        <begin position="58"/>
        <end position="307"/>
    </location>
</feature>
<dbReference type="AlphaFoldDB" id="A0A1I6IYH0"/>
<evidence type="ECO:0000259" key="2">
    <source>
        <dbReference type="Pfam" id="PF00561"/>
    </source>
</evidence>
<dbReference type="PANTHER" id="PTHR43798:SF31">
    <property type="entry name" value="AB HYDROLASE SUPERFAMILY PROTEIN YCLE"/>
    <property type="match status" value="1"/>
</dbReference>
<dbReference type="GO" id="GO:0016787">
    <property type="term" value="F:hydrolase activity"/>
    <property type="evidence" value="ECO:0007669"/>
    <property type="project" value="UniProtKB-KW"/>
</dbReference>
<dbReference type="RefSeq" id="WP_089810746.1">
    <property type="nucleotide sequence ID" value="NZ_FOYT01000005.1"/>
</dbReference>
<organism evidence="3 4">
    <name type="scientific">Halogeometricum rufum</name>
    <dbReference type="NCBI Taxonomy" id="553469"/>
    <lineage>
        <taxon>Archaea</taxon>
        <taxon>Methanobacteriati</taxon>
        <taxon>Methanobacteriota</taxon>
        <taxon>Stenosarchaea group</taxon>
        <taxon>Halobacteria</taxon>
        <taxon>Halobacteriales</taxon>
        <taxon>Haloferacaceae</taxon>
        <taxon>Halogeometricum</taxon>
    </lineage>
</organism>
<sequence>MNRTMRTVAGGIGLLLGAGGLSLWRWKRDRLDELAAGSELVETRRGAIEVARRGAGDPVLVLHGDPGGYDQALQLGEAVSPDGFEIIAPSRPGYLRTPLGDNRSPGEQAALLDAMLDELGIERTLVVGLSGGGPSALHLAAGYPERVSGVILGSAVTTAFDERMFDTGNPLLDPLLTSAPVLDVRSGLMAVLRRVNPDGFVRGMHAGLSTLEGEELASYVDFVTTNPEQRGRALDFASTILPTSVRVEGTLNDERWFRELPLVEYDSIRCPVLVIHGEFDGAVPIAHAEFVADAVPDASLLRLKADHLLWLGPDAERAAEGVRAFIASVADATASSGDGPVVD</sequence>
<keyword evidence="1" id="KW-0378">Hydrolase</keyword>
<dbReference type="Gene3D" id="3.40.50.1820">
    <property type="entry name" value="alpha/beta hydrolase"/>
    <property type="match status" value="1"/>
</dbReference>
<dbReference type="PANTHER" id="PTHR43798">
    <property type="entry name" value="MONOACYLGLYCEROL LIPASE"/>
    <property type="match status" value="1"/>
</dbReference>
<gene>
    <name evidence="3" type="ORF">SAMN04487947_3875</name>
</gene>
<dbReference type="PRINTS" id="PR00111">
    <property type="entry name" value="ABHYDROLASE"/>
</dbReference>
<dbReference type="GO" id="GO:0016020">
    <property type="term" value="C:membrane"/>
    <property type="evidence" value="ECO:0007669"/>
    <property type="project" value="TreeGrafter"/>
</dbReference>
<accession>A0A1I6IYH0</accession>
<reference evidence="4" key="1">
    <citation type="submission" date="2016-10" db="EMBL/GenBank/DDBJ databases">
        <authorList>
            <person name="Varghese N."/>
            <person name="Submissions S."/>
        </authorList>
    </citation>
    <scope>NUCLEOTIDE SEQUENCE [LARGE SCALE GENOMIC DNA]</scope>
    <source>
        <strain evidence="4">CGMCC 1.7736</strain>
    </source>
</reference>
<dbReference type="EMBL" id="FOYT01000005">
    <property type="protein sequence ID" value="SFR71743.1"/>
    <property type="molecule type" value="Genomic_DNA"/>
</dbReference>
<dbReference type="Pfam" id="PF00561">
    <property type="entry name" value="Abhydrolase_1"/>
    <property type="match status" value="1"/>
</dbReference>
<dbReference type="InterPro" id="IPR000073">
    <property type="entry name" value="AB_hydrolase_1"/>
</dbReference>
<dbReference type="InterPro" id="IPR050266">
    <property type="entry name" value="AB_hydrolase_sf"/>
</dbReference>
<name>A0A1I6IYH0_9EURY</name>
<proteinExistence type="predicted"/>
<keyword evidence="4" id="KW-1185">Reference proteome</keyword>
<evidence type="ECO:0000256" key="1">
    <source>
        <dbReference type="ARBA" id="ARBA00022801"/>
    </source>
</evidence>
<evidence type="ECO:0000313" key="3">
    <source>
        <dbReference type="EMBL" id="SFR71743.1"/>
    </source>
</evidence>